<name>A0A6C0M2J3_9ZZZZ</name>
<proteinExistence type="predicted"/>
<dbReference type="AlphaFoldDB" id="A0A6C0M2J3"/>
<dbReference type="EMBL" id="MN740623">
    <property type="protein sequence ID" value="QHU36034.1"/>
    <property type="molecule type" value="Genomic_DNA"/>
</dbReference>
<accession>A0A6C0M2J3</accession>
<evidence type="ECO:0000313" key="1">
    <source>
        <dbReference type="EMBL" id="QHU36034.1"/>
    </source>
</evidence>
<organism evidence="1">
    <name type="scientific">viral metagenome</name>
    <dbReference type="NCBI Taxonomy" id="1070528"/>
    <lineage>
        <taxon>unclassified sequences</taxon>
        <taxon>metagenomes</taxon>
        <taxon>organismal metagenomes</taxon>
    </lineage>
</organism>
<protein>
    <submittedName>
        <fullName evidence="1">Uncharacterized protein</fullName>
    </submittedName>
</protein>
<sequence>MNFIFKLIYSMSNNNFLNRKKFNLNLMSRSTYKAQDVKKASIHSFMKVPINHVVSEYSYNPNQLGYSVPYMYDKNIPYLIDEKNVIIDSLDRDILLYNNPYDMIINIDPTIKTVKYINIDNIILPYMYELINEQLETSTYTSLISAIDASRNTIKIDTNITIDGRNIQVCNYILEDNNWDINFTQNSDNTIVFRIIKNISTTVFKYSINSSYITNKVIFLQLDNVPCSCLSTSSQLSNVVQLYPKKIIADSLWFNIKKNTIIFKNNDITNISKLKLRFIDDDGNILSIYNLDNTVITNKYSTTSYSSPKYYIRHPLYSKWQVHIVLKFGTVQPFIKKSLF</sequence>
<reference evidence="1" key="1">
    <citation type="journal article" date="2020" name="Nature">
        <title>Giant virus diversity and host interactions through global metagenomics.</title>
        <authorList>
            <person name="Schulz F."/>
            <person name="Roux S."/>
            <person name="Paez-Espino D."/>
            <person name="Jungbluth S."/>
            <person name="Walsh D.A."/>
            <person name="Denef V.J."/>
            <person name="McMahon K.D."/>
            <person name="Konstantinidis K.T."/>
            <person name="Eloe-Fadrosh E.A."/>
            <person name="Kyrpides N.C."/>
            <person name="Woyke T."/>
        </authorList>
    </citation>
    <scope>NUCLEOTIDE SEQUENCE</scope>
    <source>
        <strain evidence="1">GVMAG-S-1035085-51</strain>
    </source>
</reference>